<keyword evidence="3" id="KW-1185">Reference proteome</keyword>
<proteinExistence type="predicted"/>
<protein>
    <submittedName>
        <fullName evidence="2">Uncharacterized protein</fullName>
    </submittedName>
</protein>
<evidence type="ECO:0000313" key="3">
    <source>
        <dbReference type="Proteomes" id="UP000240830"/>
    </source>
</evidence>
<feature type="transmembrane region" description="Helical" evidence="1">
    <location>
        <begin position="39"/>
        <end position="58"/>
    </location>
</feature>
<evidence type="ECO:0000256" key="1">
    <source>
        <dbReference type="SAM" id="Phobius"/>
    </source>
</evidence>
<gene>
    <name evidence="2" type="ORF">PSACC_02627</name>
</gene>
<keyword evidence="1" id="KW-0812">Transmembrane</keyword>
<feature type="transmembrane region" description="Helical" evidence="1">
    <location>
        <begin position="9"/>
        <end position="27"/>
    </location>
</feature>
<accession>A0A2H9TID7</accession>
<sequence>MHLVVNKYVYWFCIVSMVALGSMFLIASWEQPKVYTYRMLFHPVLYTVLSLAFFLLAASKKSIRCCYIAAGLQLTAMICYFMCYNYGGSYHYPGEVPWLPPVNFSKIAVAVQALNIAAFAMSGTKFLFALLRWESTDGVMGVFTS</sequence>
<feature type="transmembrane region" description="Helical" evidence="1">
    <location>
        <begin position="107"/>
        <end position="131"/>
    </location>
</feature>
<reference evidence="2 3" key="1">
    <citation type="submission" date="2016-10" db="EMBL/GenBank/DDBJ databases">
        <title>The genome of Paramicrosporidium saccamoebae is the missing link in understanding Cryptomycota and Microsporidia evolution.</title>
        <authorList>
            <person name="Quandt C.A."/>
            <person name="Beaudet D."/>
            <person name="Corsaro D."/>
            <person name="Michel R."/>
            <person name="Corradi N."/>
            <person name="James T."/>
        </authorList>
    </citation>
    <scope>NUCLEOTIDE SEQUENCE [LARGE SCALE GENOMIC DNA]</scope>
    <source>
        <strain evidence="2 3">KSL3</strain>
    </source>
</reference>
<dbReference type="Proteomes" id="UP000240830">
    <property type="component" value="Unassembled WGS sequence"/>
</dbReference>
<name>A0A2H9TID7_9FUNG</name>
<feature type="transmembrane region" description="Helical" evidence="1">
    <location>
        <begin position="65"/>
        <end position="87"/>
    </location>
</feature>
<dbReference type="AlphaFoldDB" id="A0A2H9TID7"/>
<organism evidence="2 3">
    <name type="scientific">Paramicrosporidium saccamoebae</name>
    <dbReference type="NCBI Taxonomy" id="1246581"/>
    <lineage>
        <taxon>Eukaryota</taxon>
        <taxon>Fungi</taxon>
        <taxon>Fungi incertae sedis</taxon>
        <taxon>Cryptomycota</taxon>
        <taxon>Cryptomycota incertae sedis</taxon>
        <taxon>Paramicrosporidium</taxon>
    </lineage>
</organism>
<comment type="caution">
    <text evidence="2">The sequence shown here is derived from an EMBL/GenBank/DDBJ whole genome shotgun (WGS) entry which is preliminary data.</text>
</comment>
<evidence type="ECO:0000313" key="2">
    <source>
        <dbReference type="EMBL" id="PJF17521.1"/>
    </source>
</evidence>
<dbReference type="EMBL" id="MTSL01000169">
    <property type="protein sequence ID" value="PJF17521.1"/>
    <property type="molecule type" value="Genomic_DNA"/>
</dbReference>
<keyword evidence="1" id="KW-0472">Membrane</keyword>
<keyword evidence="1" id="KW-1133">Transmembrane helix</keyword>